<proteinExistence type="predicted"/>
<reference evidence="1 2" key="1">
    <citation type="submission" date="2014-04" db="EMBL/GenBank/DDBJ databases">
        <authorList>
            <consortium name="DOE Joint Genome Institute"/>
            <person name="Kuo A."/>
            <person name="Girlanda M."/>
            <person name="Perotto S."/>
            <person name="Kohler A."/>
            <person name="Nagy L.G."/>
            <person name="Floudas D."/>
            <person name="Copeland A."/>
            <person name="Barry K.W."/>
            <person name="Cichocki N."/>
            <person name="Veneault-Fourrey C."/>
            <person name="LaButti K."/>
            <person name="Lindquist E.A."/>
            <person name="Lipzen A."/>
            <person name="Lundell T."/>
            <person name="Morin E."/>
            <person name="Murat C."/>
            <person name="Sun H."/>
            <person name="Tunlid A."/>
            <person name="Henrissat B."/>
            <person name="Grigoriev I.V."/>
            <person name="Hibbett D.S."/>
            <person name="Martin F."/>
            <person name="Nordberg H.P."/>
            <person name="Cantor M.N."/>
            <person name="Hua S.X."/>
        </authorList>
    </citation>
    <scope>NUCLEOTIDE SEQUENCE [LARGE SCALE GENOMIC DNA]</scope>
    <source>
        <strain evidence="1 2">MUT 4182</strain>
    </source>
</reference>
<name>A0A0C3PXU2_9AGAM</name>
<sequence length="75" mass="8337">MGIRSLKPRHWLLVGPADGLGPNSLGDFVGDLSRGLTVCSIDTFQNVQRLVHPRVVPMTGHIQPAFKCQPFDWVR</sequence>
<organism evidence="1 2">
    <name type="scientific">Tulasnella calospora MUT 4182</name>
    <dbReference type="NCBI Taxonomy" id="1051891"/>
    <lineage>
        <taxon>Eukaryota</taxon>
        <taxon>Fungi</taxon>
        <taxon>Dikarya</taxon>
        <taxon>Basidiomycota</taxon>
        <taxon>Agaricomycotina</taxon>
        <taxon>Agaricomycetes</taxon>
        <taxon>Cantharellales</taxon>
        <taxon>Tulasnellaceae</taxon>
        <taxon>Tulasnella</taxon>
    </lineage>
</organism>
<protein>
    <submittedName>
        <fullName evidence="1">Uncharacterized protein</fullName>
    </submittedName>
</protein>
<dbReference type="EMBL" id="KN823195">
    <property type="protein sequence ID" value="KIO19950.1"/>
    <property type="molecule type" value="Genomic_DNA"/>
</dbReference>
<dbReference type="HOGENOM" id="CLU_2672922_0_0_1"/>
<reference evidence="2" key="2">
    <citation type="submission" date="2015-01" db="EMBL/GenBank/DDBJ databases">
        <title>Evolutionary Origins and Diversification of the Mycorrhizal Mutualists.</title>
        <authorList>
            <consortium name="DOE Joint Genome Institute"/>
            <consortium name="Mycorrhizal Genomics Consortium"/>
            <person name="Kohler A."/>
            <person name="Kuo A."/>
            <person name="Nagy L.G."/>
            <person name="Floudas D."/>
            <person name="Copeland A."/>
            <person name="Barry K.W."/>
            <person name="Cichocki N."/>
            <person name="Veneault-Fourrey C."/>
            <person name="LaButti K."/>
            <person name="Lindquist E.A."/>
            <person name="Lipzen A."/>
            <person name="Lundell T."/>
            <person name="Morin E."/>
            <person name="Murat C."/>
            <person name="Riley R."/>
            <person name="Ohm R."/>
            <person name="Sun H."/>
            <person name="Tunlid A."/>
            <person name="Henrissat B."/>
            <person name="Grigoriev I.V."/>
            <person name="Hibbett D.S."/>
            <person name="Martin F."/>
        </authorList>
    </citation>
    <scope>NUCLEOTIDE SEQUENCE [LARGE SCALE GENOMIC DNA]</scope>
    <source>
        <strain evidence="2">MUT 4182</strain>
    </source>
</reference>
<dbReference type="AlphaFoldDB" id="A0A0C3PXU2"/>
<evidence type="ECO:0000313" key="1">
    <source>
        <dbReference type="EMBL" id="KIO19950.1"/>
    </source>
</evidence>
<evidence type="ECO:0000313" key="2">
    <source>
        <dbReference type="Proteomes" id="UP000054248"/>
    </source>
</evidence>
<dbReference type="Proteomes" id="UP000054248">
    <property type="component" value="Unassembled WGS sequence"/>
</dbReference>
<keyword evidence="2" id="KW-1185">Reference proteome</keyword>
<accession>A0A0C3PXU2</accession>
<gene>
    <name evidence="1" type="ORF">M407DRAFT_142742</name>
</gene>